<dbReference type="PANTHER" id="PTHR34701:SF1">
    <property type="entry name" value="TRANSCRIPTIONAL REGULATOR MRAZ"/>
    <property type="match status" value="1"/>
</dbReference>
<dbReference type="Pfam" id="PF02381">
    <property type="entry name" value="MraZ"/>
    <property type="match status" value="1"/>
</dbReference>
<dbReference type="HAMAP" id="MF_01008">
    <property type="entry name" value="MraZ"/>
    <property type="match status" value="1"/>
</dbReference>
<dbReference type="GO" id="GO:0003700">
    <property type="term" value="F:DNA-binding transcription factor activity"/>
    <property type="evidence" value="ECO:0007669"/>
    <property type="project" value="UniProtKB-UniRule"/>
</dbReference>
<evidence type="ECO:0000256" key="7">
    <source>
        <dbReference type="HAMAP-Rule" id="MF_01008"/>
    </source>
</evidence>
<dbReference type="InterPro" id="IPR035644">
    <property type="entry name" value="MraZ_C"/>
</dbReference>
<keyword evidence="2 7" id="KW-0963">Cytoplasm</keyword>
<evidence type="ECO:0000259" key="8">
    <source>
        <dbReference type="PROSITE" id="PS51740"/>
    </source>
</evidence>
<dbReference type="Proteomes" id="UP000824267">
    <property type="component" value="Unassembled WGS sequence"/>
</dbReference>
<reference evidence="9" key="2">
    <citation type="submission" date="2021-04" db="EMBL/GenBank/DDBJ databases">
        <authorList>
            <person name="Gilroy R."/>
        </authorList>
    </citation>
    <scope>NUCLEOTIDE SEQUENCE</scope>
    <source>
        <strain evidence="9">Gambia16-930</strain>
    </source>
</reference>
<evidence type="ECO:0000313" key="9">
    <source>
        <dbReference type="EMBL" id="HIW88085.1"/>
    </source>
</evidence>
<comment type="caution">
    <text evidence="9">The sequence shown here is derived from an EMBL/GenBank/DDBJ whole genome shotgun (WGS) entry which is preliminary data.</text>
</comment>
<dbReference type="InterPro" id="IPR038619">
    <property type="entry name" value="MraZ_sf"/>
</dbReference>
<keyword evidence="3" id="KW-0677">Repeat</keyword>
<dbReference type="CDD" id="cd16320">
    <property type="entry name" value="MraZ_N"/>
    <property type="match status" value="1"/>
</dbReference>
<dbReference type="InterPro" id="IPR007159">
    <property type="entry name" value="SpoVT-AbrB_dom"/>
</dbReference>
<evidence type="ECO:0000256" key="3">
    <source>
        <dbReference type="ARBA" id="ARBA00022737"/>
    </source>
</evidence>
<comment type="subunit">
    <text evidence="7">Forms oligomers.</text>
</comment>
<dbReference type="AlphaFoldDB" id="A0A9D1RII1"/>
<dbReference type="SUPFAM" id="SSF89447">
    <property type="entry name" value="AbrB/MazE/MraZ-like"/>
    <property type="match status" value="1"/>
</dbReference>
<dbReference type="GO" id="GO:0000976">
    <property type="term" value="F:transcription cis-regulatory region binding"/>
    <property type="evidence" value="ECO:0007669"/>
    <property type="project" value="TreeGrafter"/>
</dbReference>
<dbReference type="InterPro" id="IPR003444">
    <property type="entry name" value="MraZ"/>
</dbReference>
<dbReference type="GO" id="GO:2000143">
    <property type="term" value="P:negative regulation of DNA-templated transcription initiation"/>
    <property type="evidence" value="ECO:0007669"/>
    <property type="project" value="TreeGrafter"/>
</dbReference>
<dbReference type="CDD" id="cd16321">
    <property type="entry name" value="MraZ_C"/>
    <property type="match status" value="1"/>
</dbReference>
<dbReference type="InterPro" id="IPR035642">
    <property type="entry name" value="MraZ_N"/>
</dbReference>
<dbReference type="InterPro" id="IPR037914">
    <property type="entry name" value="SpoVT-AbrB_sf"/>
</dbReference>
<comment type="subcellular location">
    <subcellularLocation>
        <location evidence="7">Cytoplasm</location>
        <location evidence="7">Nucleoid</location>
    </subcellularLocation>
</comment>
<dbReference type="PANTHER" id="PTHR34701">
    <property type="entry name" value="TRANSCRIPTIONAL REGULATOR MRAZ"/>
    <property type="match status" value="1"/>
</dbReference>
<dbReference type="PROSITE" id="PS51740">
    <property type="entry name" value="SPOVT_ABRB"/>
    <property type="match status" value="1"/>
</dbReference>
<organism evidence="9 10">
    <name type="scientific">Candidatus Onthomorpha intestinigallinarum</name>
    <dbReference type="NCBI Taxonomy" id="2840880"/>
    <lineage>
        <taxon>Bacteria</taxon>
        <taxon>Pseudomonadati</taxon>
        <taxon>Bacteroidota</taxon>
        <taxon>Bacteroidia</taxon>
        <taxon>Bacteroidales</taxon>
        <taxon>Candidatus Onthomorpha</taxon>
    </lineage>
</organism>
<keyword evidence="6 7" id="KW-0804">Transcription</keyword>
<evidence type="ECO:0000256" key="6">
    <source>
        <dbReference type="ARBA" id="ARBA00023163"/>
    </source>
</evidence>
<evidence type="ECO:0000256" key="1">
    <source>
        <dbReference type="ARBA" id="ARBA00013860"/>
    </source>
</evidence>
<proteinExistence type="inferred from homology"/>
<keyword evidence="4 7" id="KW-0805">Transcription regulation</keyword>
<evidence type="ECO:0000256" key="4">
    <source>
        <dbReference type="ARBA" id="ARBA00023015"/>
    </source>
</evidence>
<evidence type="ECO:0000313" key="10">
    <source>
        <dbReference type="Proteomes" id="UP000824267"/>
    </source>
</evidence>
<keyword evidence="5 7" id="KW-0238">DNA-binding</keyword>
<dbReference type="EMBL" id="DXGG01000234">
    <property type="protein sequence ID" value="HIW88085.1"/>
    <property type="molecule type" value="Genomic_DNA"/>
</dbReference>
<reference evidence="9" key="1">
    <citation type="journal article" date="2021" name="PeerJ">
        <title>Extensive microbial diversity within the chicken gut microbiome revealed by metagenomics and culture.</title>
        <authorList>
            <person name="Gilroy R."/>
            <person name="Ravi A."/>
            <person name="Getino M."/>
            <person name="Pursley I."/>
            <person name="Horton D.L."/>
            <person name="Alikhan N.F."/>
            <person name="Baker D."/>
            <person name="Gharbi K."/>
            <person name="Hall N."/>
            <person name="Watson M."/>
            <person name="Adriaenssens E.M."/>
            <person name="Foster-Nyarko E."/>
            <person name="Jarju S."/>
            <person name="Secka A."/>
            <person name="Antonio M."/>
            <person name="Oren A."/>
            <person name="Chaudhuri R.R."/>
            <person name="La Ragione R."/>
            <person name="Hildebrand F."/>
            <person name="Pallen M.J."/>
        </authorList>
    </citation>
    <scope>NUCLEOTIDE SEQUENCE</scope>
    <source>
        <strain evidence="9">Gambia16-930</strain>
    </source>
</reference>
<sequence length="157" mass="18291">MSLIVGIEFCKVDSNGRFKLPVALKKQIITGDDLRFVIRKSIYDSYLELFTYSDFQQEVERLQKNLNPYDPDAKRLYRRLTQANIIELDSNDRILIPAEQRTTTNINKDVVVVASGKFMEIWDADTYNSIDNDNFDYVASAERLLHNVQNTDCRKED</sequence>
<dbReference type="GO" id="GO:0009295">
    <property type="term" value="C:nucleoid"/>
    <property type="evidence" value="ECO:0007669"/>
    <property type="project" value="UniProtKB-SubCell"/>
</dbReference>
<feature type="domain" description="SpoVT-AbrB" evidence="8">
    <location>
        <begin position="83"/>
        <end position="126"/>
    </location>
</feature>
<gene>
    <name evidence="7" type="primary">mraZ</name>
    <name evidence="9" type="ORF">IAC47_07460</name>
</gene>
<dbReference type="InterPro" id="IPR020603">
    <property type="entry name" value="MraZ_dom"/>
</dbReference>
<protein>
    <recommendedName>
        <fullName evidence="1 7">Transcriptional regulator MraZ</fullName>
    </recommendedName>
</protein>
<evidence type="ECO:0000256" key="2">
    <source>
        <dbReference type="ARBA" id="ARBA00022490"/>
    </source>
</evidence>
<evidence type="ECO:0000256" key="5">
    <source>
        <dbReference type="ARBA" id="ARBA00023125"/>
    </source>
</evidence>
<name>A0A9D1RII1_9BACT</name>
<dbReference type="Gene3D" id="3.40.1550.20">
    <property type="entry name" value="Transcriptional regulator MraZ domain"/>
    <property type="match status" value="1"/>
</dbReference>
<accession>A0A9D1RII1</accession>
<comment type="similarity">
    <text evidence="7">Belongs to the MraZ family.</text>
</comment>
<dbReference type="GO" id="GO:0005737">
    <property type="term" value="C:cytoplasm"/>
    <property type="evidence" value="ECO:0007669"/>
    <property type="project" value="UniProtKB-UniRule"/>
</dbReference>